<organism evidence="2">
    <name type="scientific">uncultured Cytophagales bacterium</name>
    <dbReference type="NCBI Taxonomy" id="158755"/>
    <lineage>
        <taxon>Bacteria</taxon>
        <taxon>Pseudomonadati</taxon>
        <taxon>Bacteroidota</taxon>
        <taxon>Sphingobacteriia</taxon>
        <taxon>Sphingobacteriales</taxon>
        <taxon>environmental samples</taxon>
    </lineage>
</organism>
<name>A0A6J4J420_9SPHI</name>
<reference evidence="2" key="1">
    <citation type="submission" date="2020-02" db="EMBL/GenBank/DDBJ databases">
        <authorList>
            <person name="Meier V. D."/>
        </authorList>
    </citation>
    <scope>NUCLEOTIDE SEQUENCE</scope>
    <source>
        <strain evidence="2">AVDCRST_MAG56</strain>
    </source>
</reference>
<feature type="non-terminal residue" evidence="2">
    <location>
        <position position="94"/>
    </location>
</feature>
<dbReference type="AlphaFoldDB" id="A0A6J4J420"/>
<evidence type="ECO:0000313" key="2">
    <source>
        <dbReference type="EMBL" id="CAA9270042.1"/>
    </source>
</evidence>
<feature type="region of interest" description="Disordered" evidence="1">
    <location>
        <begin position="49"/>
        <end position="94"/>
    </location>
</feature>
<proteinExistence type="predicted"/>
<dbReference type="EMBL" id="CADCTQ010000255">
    <property type="protein sequence ID" value="CAA9270042.1"/>
    <property type="molecule type" value="Genomic_DNA"/>
</dbReference>
<feature type="non-terminal residue" evidence="2">
    <location>
        <position position="1"/>
    </location>
</feature>
<gene>
    <name evidence="2" type="ORF">AVDCRST_MAG56-2994</name>
</gene>
<sequence length="94" mass="9114">AGGPAPGGPVCQHGRQPAGGRDEPGHAFFPGHHARKLGAGPGRCAVGLPVPFGAGPPGDQGPGHPRRGPGDGQPVGAALPEPANRAAATGRYPV</sequence>
<feature type="region of interest" description="Disordered" evidence="1">
    <location>
        <begin position="1"/>
        <end position="26"/>
    </location>
</feature>
<feature type="compositionally biased region" description="Low complexity" evidence="1">
    <location>
        <begin position="72"/>
        <end position="88"/>
    </location>
</feature>
<evidence type="ECO:0000256" key="1">
    <source>
        <dbReference type="SAM" id="MobiDB-lite"/>
    </source>
</evidence>
<protein>
    <submittedName>
        <fullName evidence="2">Inner membrane protein RclC associated with response to reactive chlorine species</fullName>
    </submittedName>
</protein>
<accession>A0A6J4J420</accession>